<dbReference type="InParanoid" id="A0A803TFM7"/>
<dbReference type="Pfam" id="PF03528">
    <property type="entry name" value="Rabaptin"/>
    <property type="match status" value="1"/>
</dbReference>
<evidence type="ECO:0000259" key="1">
    <source>
        <dbReference type="Pfam" id="PF03528"/>
    </source>
</evidence>
<dbReference type="InterPro" id="IPR018514">
    <property type="entry name" value="Rabaptin_CC"/>
</dbReference>
<dbReference type="GO" id="GO:0008083">
    <property type="term" value="F:growth factor activity"/>
    <property type="evidence" value="ECO:0007669"/>
    <property type="project" value="InterPro"/>
</dbReference>
<organism evidence="2 3">
    <name type="scientific">Anolis carolinensis</name>
    <name type="common">Green anole</name>
    <name type="synonym">American chameleon</name>
    <dbReference type="NCBI Taxonomy" id="28377"/>
    <lineage>
        <taxon>Eukaryota</taxon>
        <taxon>Metazoa</taxon>
        <taxon>Chordata</taxon>
        <taxon>Craniata</taxon>
        <taxon>Vertebrata</taxon>
        <taxon>Euteleostomi</taxon>
        <taxon>Lepidosauria</taxon>
        <taxon>Squamata</taxon>
        <taxon>Bifurcata</taxon>
        <taxon>Unidentata</taxon>
        <taxon>Episquamata</taxon>
        <taxon>Toxicofera</taxon>
        <taxon>Iguania</taxon>
        <taxon>Dactyloidae</taxon>
        <taxon>Anolis</taxon>
    </lineage>
</organism>
<reference evidence="2" key="2">
    <citation type="submission" date="2025-08" db="UniProtKB">
        <authorList>
            <consortium name="Ensembl"/>
        </authorList>
    </citation>
    <scope>IDENTIFICATION</scope>
</reference>
<protein>
    <recommendedName>
        <fullName evidence="1">Rabaptin coiled-coil domain-containing protein</fullName>
    </recommendedName>
</protein>
<dbReference type="InterPro" id="IPR003914">
    <property type="entry name" value="Rabaptin"/>
</dbReference>
<dbReference type="GO" id="GO:0006897">
    <property type="term" value="P:endocytosis"/>
    <property type="evidence" value="ECO:0007669"/>
    <property type="project" value="InterPro"/>
</dbReference>
<evidence type="ECO:0000313" key="3">
    <source>
        <dbReference type="Proteomes" id="UP000001646"/>
    </source>
</evidence>
<accession>A0A803TFM7</accession>
<reference evidence="2" key="1">
    <citation type="submission" date="2009-12" db="EMBL/GenBank/DDBJ databases">
        <title>The Genome Sequence of Anolis carolinensis (Green Anole Lizard).</title>
        <authorList>
            <consortium name="The Genome Sequencing Platform"/>
            <person name="Di Palma F."/>
            <person name="Alfoldi J."/>
            <person name="Heiman D."/>
            <person name="Young S."/>
            <person name="Grabherr M."/>
            <person name="Johnson J."/>
            <person name="Lander E.S."/>
            <person name="Lindblad-Toh K."/>
        </authorList>
    </citation>
    <scope>NUCLEOTIDE SEQUENCE [LARGE SCALE GENOMIC DNA]</scope>
    <source>
        <strain evidence="2">JBL SC #1</strain>
    </source>
</reference>
<evidence type="ECO:0000313" key="2">
    <source>
        <dbReference type="Ensembl" id="ENSACAP00000034017.1"/>
    </source>
</evidence>
<reference evidence="2" key="3">
    <citation type="submission" date="2025-09" db="UniProtKB">
        <authorList>
            <consortium name="Ensembl"/>
        </authorList>
    </citation>
    <scope>IDENTIFICATION</scope>
</reference>
<keyword evidence="3" id="KW-1185">Reference proteome</keyword>
<dbReference type="GO" id="GO:0005096">
    <property type="term" value="F:GTPase activator activity"/>
    <property type="evidence" value="ECO:0007669"/>
    <property type="project" value="InterPro"/>
</dbReference>
<dbReference type="PANTHER" id="PTHR31179">
    <property type="entry name" value="RAB GTPASE-BINDING EFFECTOR PROTEIN"/>
    <property type="match status" value="1"/>
</dbReference>
<feature type="domain" description="Rabaptin coiled-coil" evidence="1">
    <location>
        <begin position="1"/>
        <end position="41"/>
    </location>
</feature>
<dbReference type="Ensembl" id="ENSACAT00000040275.1">
    <property type="protein sequence ID" value="ENSACAP00000034017.1"/>
    <property type="gene ID" value="ENSACAG00000037141.1"/>
</dbReference>
<dbReference type="PANTHER" id="PTHR31179:SF7">
    <property type="entry name" value="FYVE-TYPE DOMAIN-CONTAINING PROTEIN"/>
    <property type="match status" value="1"/>
</dbReference>
<name>A0A803TFM7_ANOCA</name>
<sequence length="52" mass="5706">VETVRTVATVSEGTKQEAVEAVRRQWQEEVASLQAILKGTATLTLKGMHLHC</sequence>
<dbReference type="Proteomes" id="UP000001646">
    <property type="component" value="Unplaced"/>
</dbReference>
<dbReference type="AlphaFoldDB" id="A0A803TFM7"/>
<proteinExistence type="predicted"/>